<gene>
    <name evidence="1" type="ORF">LAUMK42_04063</name>
</gene>
<accession>A0AB38UWW1</accession>
<protein>
    <submittedName>
        <fullName evidence="1">Uncharacterized protein</fullName>
    </submittedName>
</protein>
<comment type="caution">
    <text evidence="1">The sequence shown here is derived from an EMBL/GenBank/DDBJ whole genome shotgun (WGS) entry which is preliminary data.</text>
</comment>
<proteinExistence type="predicted"/>
<dbReference type="Proteomes" id="UP000279331">
    <property type="component" value="Unassembled WGS sequence"/>
</dbReference>
<dbReference type="AlphaFoldDB" id="A0AB38UWW1"/>
<sequence length="59" mass="5669">MWGLALWAVHEGLSPQVVIAAQGAEELDLAGIDVAEAAASCAAGDALAAASYLASGGAS</sequence>
<evidence type="ECO:0000313" key="1">
    <source>
        <dbReference type="EMBL" id="VAZ85229.1"/>
    </source>
</evidence>
<organism evidence="1 2">
    <name type="scientific">Mycobacterium persicum</name>
    <dbReference type="NCBI Taxonomy" id="1487726"/>
    <lineage>
        <taxon>Bacteria</taxon>
        <taxon>Bacillati</taxon>
        <taxon>Actinomycetota</taxon>
        <taxon>Actinomycetes</taxon>
        <taxon>Mycobacteriales</taxon>
        <taxon>Mycobacteriaceae</taxon>
        <taxon>Mycobacterium</taxon>
    </lineage>
</organism>
<reference evidence="1 2" key="1">
    <citation type="submission" date="2018-09" db="EMBL/GenBank/DDBJ databases">
        <authorList>
            <person name="Tagini F."/>
        </authorList>
    </citation>
    <scope>NUCLEOTIDE SEQUENCE [LARGE SCALE GENOMIC DNA]</scope>
    <source>
        <strain evidence="1 2">MK42</strain>
    </source>
</reference>
<dbReference type="EMBL" id="UPHL01000118">
    <property type="protein sequence ID" value="VAZ85229.1"/>
    <property type="molecule type" value="Genomic_DNA"/>
</dbReference>
<evidence type="ECO:0000313" key="2">
    <source>
        <dbReference type="Proteomes" id="UP000279331"/>
    </source>
</evidence>
<name>A0AB38UWW1_9MYCO</name>